<dbReference type="NCBIfam" id="NF003611">
    <property type="entry name" value="PRK05257.3-2"/>
    <property type="match status" value="1"/>
</dbReference>
<dbReference type="Proteomes" id="UP000410984">
    <property type="component" value="Unassembled WGS sequence"/>
</dbReference>
<evidence type="ECO:0000256" key="1">
    <source>
        <dbReference type="ARBA" id="ARBA00001139"/>
    </source>
</evidence>
<dbReference type="NCBIfam" id="NF003605">
    <property type="entry name" value="PRK05257.1-4"/>
    <property type="match status" value="1"/>
</dbReference>
<dbReference type="UniPathway" id="UPA00223">
    <property type="reaction ID" value="UER01008"/>
</dbReference>
<evidence type="ECO:0000256" key="3">
    <source>
        <dbReference type="ARBA" id="ARBA00005012"/>
    </source>
</evidence>
<keyword evidence="11" id="KW-1133">Transmembrane helix</keyword>
<dbReference type="HAMAP" id="MF_00212">
    <property type="entry name" value="MQO"/>
    <property type="match status" value="1"/>
</dbReference>
<sequence length="604" mass="65774">MAAMYSTRWTPATLVVADRKDKLFLHGSKNKMRIADKMHGRREDMQHNTSSLNRRHLIGGALAGAAVSALPGAGLAAGEARKVDVLLIGGGIMSATLGVWLRELEPGWSMEMIERLDGVALESSNGWNNAGTGHSALAELNYTPEDSKGKVRIEQAVKINEAFQVTRQFLAWQVQQGVLKNPRSFINSTPHMSFVWGDDNIRYLKKRYEALQASPLFASMEYSEDPEQLRKWVPLMMEGRDPKQRIAATWTPVGTDCEWGEVTRQYVASLTGRPNFSLRLSTEVEGITRNADGSWRVTSKNLKDGSRQAVDATFVFIGAGGGALHLLQKSGIPEGDDYAGFPVGGSFLVNETPDVATRHLAKAYGKASVGAPPMSVPHLDTRVLGGKRVILFGPFATFSTKFLKEGSYLDLLTSTTTSNVWPMVRVGVEQYPLIEYLAGQVMLSDEDRYQALREYFPNAKKDEWRLIQAGQRVQIIKRDPEKGGVLKLGTEIVSAKDGSIAALLGASPGASTAAPIMLDVLEKVFAQKVATPEWQAKIRRIVPSYGTKLNDDPQKAYAELAYTSEHLQLTPPPQLAAAPAAPVSGRASADADSGVVKAVPDMAP</sequence>
<keyword evidence="6 9" id="KW-0285">Flavoprotein</keyword>
<keyword evidence="11" id="KW-0812">Transmembrane</keyword>
<dbReference type="NCBIfam" id="NF009875">
    <property type="entry name" value="PRK13339.1"/>
    <property type="match status" value="1"/>
</dbReference>
<dbReference type="AlphaFoldDB" id="A0A509EIH2"/>
<dbReference type="PANTHER" id="PTHR43104">
    <property type="entry name" value="L-2-HYDROXYGLUTARATE DEHYDROGENASE, MITOCHONDRIAL"/>
    <property type="match status" value="1"/>
</dbReference>
<evidence type="ECO:0000313" key="13">
    <source>
        <dbReference type="Proteomes" id="UP000410984"/>
    </source>
</evidence>
<dbReference type="InterPro" id="IPR006231">
    <property type="entry name" value="MQO"/>
</dbReference>
<name>A0A509EIH2_9HYPH</name>
<evidence type="ECO:0000256" key="10">
    <source>
        <dbReference type="SAM" id="MobiDB-lite"/>
    </source>
</evidence>
<dbReference type="EMBL" id="CABFPH010000108">
    <property type="protein sequence ID" value="VUD74186.1"/>
    <property type="molecule type" value="Genomic_DNA"/>
</dbReference>
<keyword evidence="7 9" id="KW-0274">FAD</keyword>
<dbReference type="EC" id="1.1.5.4" evidence="9"/>
<comment type="cofactor">
    <cofactor evidence="2 9">
        <name>FAD</name>
        <dbReference type="ChEBI" id="CHEBI:57692"/>
    </cofactor>
</comment>
<comment type="similarity">
    <text evidence="4 9">Belongs to the MQO family.</text>
</comment>
<protein>
    <recommendedName>
        <fullName evidence="9">Probable malate:quinone oxidoreductase</fullName>
        <ecNumber evidence="9">1.1.5.4</ecNumber>
    </recommendedName>
    <alternativeName>
        <fullName evidence="9">MQO</fullName>
    </alternativeName>
    <alternativeName>
        <fullName evidence="9">Malate dehydrogenase [quinone]</fullName>
    </alternativeName>
</protein>
<evidence type="ECO:0000256" key="8">
    <source>
        <dbReference type="ARBA" id="ARBA00023002"/>
    </source>
</evidence>
<evidence type="ECO:0000256" key="9">
    <source>
        <dbReference type="HAMAP-Rule" id="MF_00212"/>
    </source>
</evidence>
<comment type="catalytic activity">
    <reaction evidence="1 9">
        <text>(S)-malate + a quinone = a quinol + oxaloacetate</text>
        <dbReference type="Rhea" id="RHEA:46012"/>
        <dbReference type="ChEBI" id="CHEBI:15589"/>
        <dbReference type="ChEBI" id="CHEBI:16452"/>
        <dbReference type="ChEBI" id="CHEBI:24646"/>
        <dbReference type="ChEBI" id="CHEBI:132124"/>
        <dbReference type="EC" id="1.1.5.4"/>
    </reaction>
</comment>
<comment type="pathway">
    <text evidence="3 9">Carbohydrate metabolism; tricarboxylic acid cycle; oxaloacetate from (S)-malate (quinone route): step 1/1.</text>
</comment>
<evidence type="ECO:0000313" key="12">
    <source>
        <dbReference type="EMBL" id="VUD74186.1"/>
    </source>
</evidence>
<dbReference type="PANTHER" id="PTHR43104:SF2">
    <property type="entry name" value="L-2-HYDROXYGLUTARATE DEHYDROGENASE, MITOCHONDRIAL"/>
    <property type="match status" value="1"/>
</dbReference>
<evidence type="ECO:0000256" key="7">
    <source>
        <dbReference type="ARBA" id="ARBA00022827"/>
    </source>
</evidence>
<dbReference type="GO" id="GO:0008924">
    <property type="term" value="F:L-malate dehydrogenase (quinone) activity"/>
    <property type="evidence" value="ECO:0007669"/>
    <property type="project" value="UniProtKB-UniRule"/>
</dbReference>
<dbReference type="Gene3D" id="3.30.9.10">
    <property type="entry name" value="D-Amino Acid Oxidase, subunit A, domain 2"/>
    <property type="match status" value="1"/>
</dbReference>
<evidence type="ECO:0000256" key="5">
    <source>
        <dbReference type="ARBA" id="ARBA00022532"/>
    </source>
</evidence>
<keyword evidence="11" id="KW-0472">Membrane</keyword>
<dbReference type="GO" id="GO:0047545">
    <property type="term" value="F:(S)-2-hydroxyglutarate dehydrogenase activity"/>
    <property type="evidence" value="ECO:0007669"/>
    <property type="project" value="TreeGrafter"/>
</dbReference>
<gene>
    <name evidence="9 12" type="primary">mqo</name>
    <name evidence="12" type="ORF">MET9862_04814</name>
</gene>
<dbReference type="GO" id="GO:0006099">
    <property type="term" value="P:tricarboxylic acid cycle"/>
    <property type="evidence" value="ECO:0007669"/>
    <property type="project" value="UniProtKB-UniRule"/>
</dbReference>
<dbReference type="NCBIfam" id="NF003606">
    <property type="entry name" value="PRK05257.2-1"/>
    <property type="match status" value="1"/>
</dbReference>
<dbReference type="SUPFAM" id="SSF51905">
    <property type="entry name" value="FAD/NAD(P)-binding domain"/>
    <property type="match status" value="1"/>
</dbReference>
<keyword evidence="13" id="KW-1185">Reference proteome</keyword>
<keyword evidence="8 9" id="KW-0560">Oxidoreductase</keyword>
<dbReference type="NCBIfam" id="NF003603">
    <property type="entry name" value="PRK05257.1-1"/>
    <property type="match status" value="1"/>
</dbReference>
<evidence type="ECO:0000256" key="11">
    <source>
        <dbReference type="SAM" id="Phobius"/>
    </source>
</evidence>
<evidence type="ECO:0000256" key="2">
    <source>
        <dbReference type="ARBA" id="ARBA00001974"/>
    </source>
</evidence>
<dbReference type="Pfam" id="PF06039">
    <property type="entry name" value="Mqo"/>
    <property type="match status" value="1"/>
</dbReference>
<organism evidence="12 13">
    <name type="scientific">Methylobacterium symbioticum</name>
    <dbReference type="NCBI Taxonomy" id="2584084"/>
    <lineage>
        <taxon>Bacteria</taxon>
        <taxon>Pseudomonadati</taxon>
        <taxon>Pseudomonadota</taxon>
        <taxon>Alphaproteobacteria</taxon>
        <taxon>Hyphomicrobiales</taxon>
        <taxon>Methylobacteriaceae</taxon>
        <taxon>Methylobacterium</taxon>
    </lineage>
</organism>
<feature type="transmembrane region" description="Helical" evidence="11">
    <location>
        <begin position="57"/>
        <end position="77"/>
    </location>
</feature>
<dbReference type="Gene3D" id="3.50.50.60">
    <property type="entry name" value="FAD/NAD(P)-binding domain"/>
    <property type="match status" value="1"/>
</dbReference>
<evidence type="ECO:0000256" key="4">
    <source>
        <dbReference type="ARBA" id="ARBA00006389"/>
    </source>
</evidence>
<accession>A0A509EIH2</accession>
<keyword evidence="5 9" id="KW-0816">Tricarboxylic acid cycle</keyword>
<proteinExistence type="inferred from homology"/>
<dbReference type="InterPro" id="IPR036188">
    <property type="entry name" value="FAD/NAD-bd_sf"/>
</dbReference>
<reference evidence="12 13" key="1">
    <citation type="submission" date="2019-06" db="EMBL/GenBank/DDBJ databases">
        <authorList>
            <person name="Rodrigo-Torres L."/>
            <person name="Arahal R. D."/>
            <person name="Lucena T."/>
        </authorList>
    </citation>
    <scope>NUCLEOTIDE SEQUENCE [LARGE SCALE GENOMIC DNA]</scope>
    <source>
        <strain evidence="12 13">SB0023/3</strain>
    </source>
</reference>
<dbReference type="NCBIfam" id="TIGR01320">
    <property type="entry name" value="mal_quin_oxido"/>
    <property type="match status" value="1"/>
</dbReference>
<feature type="region of interest" description="Disordered" evidence="10">
    <location>
        <begin position="574"/>
        <end position="604"/>
    </location>
</feature>
<evidence type="ECO:0000256" key="6">
    <source>
        <dbReference type="ARBA" id="ARBA00022630"/>
    </source>
</evidence>